<dbReference type="RefSeq" id="WP_014855172.1">
    <property type="nucleotide sequence ID" value="NC_018178.1"/>
</dbReference>
<accession>I6Z3L0</accession>
<protein>
    <submittedName>
        <fullName evidence="1">Uncharacterized protein</fullName>
    </submittedName>
</protein>
<organism evidence="1 2">
    <name type="scientific">Melioribacter roseus (strain DSM 23840 / JCM 17771 / VKM B-2668 / P3M-2)</name>
    <dbReference type="NCBI Taxonomy" id="1191523"/>
    <lineage>
        <taxon>Bacteria</taxon>
        <taxon>Pseudomonadati</taxon>
        <taxon>Ignavibacteriota</taxon>
        <taxon>Ignavibacteria</taxon>
        <taxon>Ignavibacteriales</taxon>
        <taxon>Melioribacteraceae</taxon>
        <taxon>Melioribacter</taxon>
    </lineage>
</organism>
<gene>
    <name evidence="1" type="ordered locus">MROS_0492</name>
</gene>
<proteinExistence type="predicted"/>
<dbReference type="EMBL" id="CP003557">
    <property type="protein sequence ID" value="AFN73735.1"/>
    <property type="molecule type" value="Genomic_DNA"/>
</dbReference>
<evidence type="ECO:0000313" key="1">
    <source>
        <dbReference type="EMBL" id="AFN73735.1"/>
    </source>
</evidence>
<dbReference type="AlphaFoldDB" id="I6Z3L0"/>
<dbReference type="eggNOG" id="ENOG502ZI28">
    <property type="taxonomic scope" value="Bacteria"/>
</dbReference>
<reference evidence="1 2" key="1">
    <citation type="journal article" date="2013" name="PLoS ONE">
        <title>Genomic analysis of Melioribacter roseus, facultatively anaerobic organotrophic bacterium representing a novel deep lineage within Bacteriodetes/Chlorobi group.</title>
        <authorList>
            <person name="Kadnikov V.V."/>
            <person name="Mardanov A.V."/>
            <person name="Podosokorskaya O.A."/>
            <person name="Gavrilov S.N."/>
            <person name="Kublanov I.V."/>
            <person name="Beletsky A.V."/>
            <person name="Bonch-Osmolovskaya E.A."/>
            <person name="Ravin N.V."/>
        </authorList>
    </citation>
    <scope>NUCLEOTIDE SEQUENCE [LARGE SCALE GENOMIC DNA]</scope>
    <source>
        <strain evidence="2">JCM 17771 / P3M-2</strain>
    </source>
</reference>
<dbReference type="Proteomes" id="UP000009011">
    <property type="component" value="Chromosome"/>
</dbReference>
<dbReference type="STRING" id="1191523.MROS_0492"/>
<dbReference type="OrthoDB" id="9807633at2"/>
<dbReference type="HOGENOM" id="CLU_2898989_0_0_10"/>
<name>I6Z3L0_MELRP</name>
<evidence type="ECO:0000313" key="2">
    <source>
        <dbReference type="Proteomes" id="UP000009011"/>
    </source>
</evidence>
<keyword evidence="2" id="KW-1185">Reference proteome</keyword>
<sequence>MGSFSCQYIDSEKGYCLRIKKECVPGRPGCVLKGKYAFAIPIEERLPDIKRKKDDKDKNTGK</sequence>
<dbReference type="KEGG" id="mro:MROS_0492"/>